<accession>A0A291BAK4</accession>
<reference evidence="2" key="1">
    <citation type="submission" date="2017-04" db="EMBL/GenBank/DDBJ databases">
        <title>Genome evolution of the luminous symbionts of deep sea anglerfish.</title>
        <authorList>
            <person name="Hendry T.A."/>
        </authorList>
    </citation>
    <scope>NUCLEOTIDE SEQUENCE [LARGE SCALE GENOMIC DNA]</scope>
    <source>
        <plasmid evidence="2">pcc1</plasmid>
    </source>
</reference>
<geneLocation type="plasmid" evidence="2">
    <name>pcc1</name>
</geneLocation>
<evidence type="ECO:0000313" key="2">
    <source>
        <dbReference type="Proteomes" id="UP000218160"/>
    </source>
</evidence>
<name>A0A291BAK4_9GAMM</name>
<gene>
    <name evidence="1" type="ORF">BTN50_1606</name>
</gene>
<dbReference type="KEGG" id="elux:BTN50_1606"/>
<evidence type="ECO:0000313" key="1">
    <source>
        <dbReference type="EMBL" id="ATF10048.1"/>
    </source>
</evidence>
<keyword evidence="1" id="KW-0614">Plasmid</keyword>
<organism evidence="1 2">
    <name type="scientific">Candidatus Enterovibrio altilux</name>
    <dbReference type="NCBI Taxonomy" id="1927128"/>
    <lineage>
        <taxon>Bacteria</taxon>
        <taxon>Pseudomonadati</taxon>
        <taxon>Pseudomonadota</taxon>
        <taxon>Gammaproteobacteria</taxon>
        <taxon>Vibrionales</taxon>
        <taxon>Vibrionaceae</taxon>
        <taxon>Enterovibrio</taxon>
    </lineage>
</organism>
<dbReference type="EMBL" id="CP020661">
    <property type="protein sequence ID" value="ATF10048.1"/>
    <property type="molecule type" value="Genomic_DNA"/>
</dbReference>
<keyword evidence="2" id="KW-1185">Reference proteome</keyword>
<protein>
    <submittedName>
        <fullName evidence="1">Mobile element protein</fullName>
    </submittedName>
</protein>
<sequence>MFQVKKVLGGTLNLRDYNAQISEAYVIIRVINKLIELGMPKIKVIV</sequence>
<dbReference type="Proteomes" id="UP000218160">
    <property type="component" value="Plasmid pCC1"/>
</dbReference>
<dbReference type="AlphaFoldDB" id="A0A291BAK4"/>
<proteinExistence type="predicted"/>